<keyword evidence="9" id="KW-1185">Reference proteome</keyword>
<dbReference type="PROSITE" id="PS00063">
    <property type="entry name" value="ALDOKETO_REDUCTASE_3"/>
    <property type="match status" value="1"/>
</dbReference>
<dbReference type="AlphaFoldDB" id="A0A5R9BB34"/>
<evidence type="ECO:0000256" key="3">
    <source>
        <dbReference type="ARBA" id="ARBA00023002"/>
    </source>
</evidence>
<comment type="similarity">
    <text evidence="1">Belongs to the aldo/keto reductase family.</text>
</comment>
<dbReference type="GO" id="GO:0016616">
    <property type="term" value="F:oxidoreductase activity, acting on the CH-OH group of donors, NAD or NADP as acceptor"/>
    <property type="evidence" value="ECO:0007669"/>
    <property type="project" value="UniProtKB-ARBA"/>
</dbReference>
<dbReference type="OrthoDB" id="9804790at2"/>
<evidence type="ECO:0000313" key="8">
    <source>
        <dbReference type="EMBL" id="TLP97465.1"/>
    </source>
</evidence>
<protein>
    <submittedName>
        <fullName evidence="8">Aldo/keto reductase</fullName>
    </submittedName>
</protein>
<dbReference type="InterPro" id="IPR020471">
    <property type="entry name" value="AKR"/>
</dbReference>
<dbReference type="CDD" id="cd19132">
    <property type="entry name" value="AKR_AKR5D1_E1"/>
    <property type="match status" value="1"/>
</dbReference>
<proteinExistence type="inferred from homology"/>
<evidence type="ECO:0000256" key="6">
    <source>
        <dbReference type="PIRSR" id="PIRSR000097-3"/>
    </source>
</evidence>
<dbReference type="PIRSF" id="PIRSF000097">
    <property type="entry name" value="AKR"/>
    <property type="match status" value="1"/>
</dbReference>
<dbReference type="Proteomes" id="UP000310458">
    <property type="component" value="Unassembled WGS sequence"/>
</dbReference>
<dbReference type="Pfam" id="PF00248">
    <property type="entry name" value="Aldo_ket_red"/>
    <property type="match status" value="1"/>
</dbReference>
<dbReference type="PANTHER" id="PTHR43827">
    <property type="entry name" value="2,5-DIKETO-D-GLUCONIC ACID REDUCTASE"/>
    <property type="match status" value="1"/>
</dbReference>
<feature type="active site" description="Proton donor" evidence="4">
    <location>
        <position position="56"/>
    </location>
</feature>
<reference evidence="8 9" key="1">
    <citation type="submission" date="2019-05" db="EMBL/GenBank/DDBJ databases">
        <title>Nesterenkonia sp. GY074 isolated from the Southern Atlantic Ocean.</title>
        <authorList>
            <person name="Zhang G."/>
        </authorList>
    </citation>
    <scope>NUCLEOTIDE SEQUENCE [LARGE SCALE GENOMIC DNA]</scope>
    <source>
        <strain evidence="8 9">GY074</strain>
    </source>
</reference>
<dbReference type="PANTHER" id="PTHR43827:SF3">
    <property type="entry name" value="NADP-DEPENDENT OXIDOREDUCTASE DOMAIN-CONTAINING PROTEIN"/>
    <property type="match status" value="1"/>
</dbReference>
<evidence type="ECO:0000259" key="7">
    <source>
        <dbReference type="Pfam" id="PF00248"/>
    </source>
</evidence>
<keyword evidence="2" id="KW-0521">NADP</keyword>
<dbReference type="InterPro" id="IPR023210">
    <property type="entry name" value="NADP_OxRdtase_dom"/>
</dbReference>
<gene>
    <name evidence="8" type="ORF">FEF26_07640</name>
</gene>
<feature type="site" description="Lowers pKa of active site Tyr" evidence="6">
    <location>
        <position position="81"/>
    </location>
</feature>
<dbReference type="FunFam" id="3.20.20.100:FF:000015">
    <property type="entry name" value="Oxidoreductase, aldo/keto reductase family"/>
    <property type="match status" value="1"/>
</dbReference>
<sequence>MSETPHTTVESTTLNDGTTLPILGLGTYRLRGRVGAEAVKSAIESGYRLLDSAYNYENEGSVGAGISAAGVDREDLRVTTKLPGRYHERDQAIVAVEESLFRAGLDYFDLCLIHWPNPKQGKYVEAWRALIELRERGLVRSIGVSNFLTEHLEKLQQETGVLPSVNQLEIHPWFPQADAIEANQELGIAVEAWSPVGRHSALQQEPIVAEVASEVNRSLVQTLLRWHIQRGTIPIPKSADPQRQRENLNLFDFALTQEQVDRISSLARSDGRLKGQDPAVYEEF</sequence>
<name>A0A5R9BB34_9MICC</name>
<dbReference type="PROSITE" id="PS00062">
    <property type="entry name" value="ALDOKETO_REDUCTASE_2"/>
    <property type="match status" value="1"/>
</dbReference>
<evidence type="ECO:0000256" key="4">
    <source>
        <dbReference type="PIRSR" id="PIRSR000097-1"/>
    </source>
</evidence>
<dbReference type="PROSITE" id="PS00798">
    <property type="entry name" value="ALDOKETO_REDUCTASE_1"/>
    <property type="match status" value="1"/>
</dbReference>
<feature type="domain" description="NADP-dependent oxidoreductase" evidence="7">
    <location>
        <begin position="24"/>
        <end position="266"/>
    </location>
</feature>
<dbReference type="SUPFAM" id="SSF51430">
    <property type="entry name" value="NAD(P)-linked oxidoreductase"/>
    <property type="match status" value="1"/>
</dbReference>
<feature type="binding site" evidence="5">
    <location>
        <position position="114"/>
    </location>
    <ligand>
        <name>substrate</name>
    </ligand>
</feature>
<dbReference type="PRINTS" id="PR00069">
    <property type="entry name" value="ALDKETRDTASE"/>
</dbReference>
<organism evidence="8 9">
    <name type="scientific">Nesterenkonia salmonea</name>
    <dbReference type="NCBI Taxonomy" id="1804987"/>
    <lineage>
        <taxon>Bacteria</taxon>
        <taxon>Bacillati</taxon>
        <taxon>Actinomycetota</taxon>
        <taxon>Actinomycetes</taxon>
        <taxon>Micrococcales</taxon>
        <taxon>Micrococcaceae</taxon>
        <taxon>Nesterenkonia</taxon>
    </lineage>
</organism>
<evidence type="ECO:0000256" key="5">
    <source>
        <dbReference type="PIRSR" id="PIRSR000097-2"/>
    </source>
</evidence>
<evidence type="ECO:0000256" key="1">
    <source>
        <dbReference type="ARBA" id="ARBA00007905"/>
    </source>
</evidence>
<dbReference type="Gene3D" id="3.20.20.100">
    <property type="entry name" value="NADP-dependent oxidoreductase domain"/>
    <property type="match status" value="1"/>
</dbReference>
<dbReference type="EMBL" id="VAVZ01000017">
    <property type="protein sequence ID" value="TLP97465.1"/>
    <property type="molecule type" value="Genomic_DNA"/>
</dbReference>
<evidence type="ECO:0000256" key="2">
    <source>
        <dbReference type="ARBA" id="ARBA00022857"/>
    </source>
</evidence>
<accession>A0A5R9BB34</accession>
<dbReference type="RefSeq" id="WP_138252945.1">
    <property type="nucleotide sequence ID" value="NZ_VAVZ01000017.1"/>
</dbReference>
<keyword evidence="3" id="KW-0560">Oxidoreductase</keyword>
<dbReference type="InterPro" id="IPR036812">
    <property type="entry name" value="NAD(P)_OxRdtase_dom_sf"/>
</dbReference>
<dbReference type="InterPro" id="IPR018170">
    <property type="entry name" value="Aldo/ket_reductase_CS"/>
</dbReference>
<comment type="caution">
    <text evidence="8">The sequence shown here is derived from an EMBL/GenBank/DDBJ whole genome shotgun (WGS) entry which is preliminary data.</text>
</comment>
<evidence type="ECO:0000313" key="9">
    <source>
        <dbReference type="Proteomes" id="UP000310458"/>
    </source>
</evidence>